<reference evidence="12" key="1">
    <citation type="submission" date="2022-04" db="EMBL/GenBank/DDBJ databases">
        <title>Desulfatitalea alkaliphila sp. nov., a novel anaerobic sulfate-reducing bacterium isolated from terrestrial mud volcano, Taman Peninsula, Russia.</title>
        <authorList>
            <person name="Khomyakova M.A."/>
            <person name="Merkel A.Y."/>
            <person name="Slobodkin A.I."/>
        </authorList>
    </citation>
    <scope>NUCLEOTIDE SEQUENCE</scope>
    <source>
        <strain evidence="12">M08but</strain>
    </source>
</reference>
<comment type="catalytic activity">
    <reaction evidence="7">
        <text>N(6)-[(R)-dihydrolipoyl]-L-lysyl-[protein] + acetyl-CoA = N(6)-[(R)-S(8)-acetyldihydrolipoyl]-L-lysyl-[protein] + CoA</text>
        <dbReference type="Rhea" id="RHEA:17017"/>
        <dbReference type="Rhea" id="RHEA-COMP:10475"/>
        <dbReference type="Rhea" id="RHEA-COMP:10478"/>
        <dbReference type="ChEBI" id="CHEBI:57287"/>
        <dbReference type="ChEBI" id="CHEBI:57288"/>
        <dbReference type="ChEBI" id="CHEBI:83100"/>
        <dbReference type="ChEBI" id="CHEBI:83111"/>
        <dbReference type="EC" id="2.3.1.12"/>
    </reaction>
</comment>
<feature type="compositionally biased region" description="Basic and acidic residues" evidence="9">
    <location>
        <begin position="122"/>
        <end position="164"/>
    </location>
</feature>
<dbReference type="SUPFAM" id="SSF51230">
    <property type="entry name" value="Single hybrid motif"/>
    <property type="match status" value="1"/>
</dbReference>
<evidence type="ECO:0000256" key="2">
    <source>
        <dbReference type="ARBA" id="ARBA00007317"/>
    </source>
</evidence>
<feature type="compositionally biased region" description="Low complexity" evidence="9">
    <location>
        <begin position="225"/>
        <end position="234"/>
    </location>
</feature>
<dbReference type="GO" id="GO:0005737">
    <property type="term" value="C:cytoplasm"/>
    <property type="evidence" value="ECO:0007669"/>
    <property type="project" value="TreeGrafter"/>
</dbReference>
<dbReference type="GO" id="GO:0006086">
    <property type="term" value="P:pyruvate decarboxylation to acetyl-CoA"/>
    <property type="evidence" value="ECO:0007669"/>
    <property type="project" value="TreeGrafter"/>
</dbReference>
<protein>
    <recommendedName>
        <fullName evidence="8">Dihydrolipoamide acetyltransferase component of pyruvate dehydrogenase complex</fullName>
        <ecNumber evidence="8">2.3.1.-</ecNumber>
    </recommendedName>
</protein>
<comment type="subunit">
    <text evidence="3">Forms a 24-polypeptide structural core with octahedral symmetry.</text>
</comment>
<gene>
    <name evidence="12" type="ORF">MRX98_10730</name>
</gene>
<comment type="similarity">
    <text evidence="2 8">Belongs to the 2-oxoacid dehydrogenase family.</text>
</comment>
<dbReference type="Pfam" id="PF02817">
    <property type="entry name" value="E3_binding"/>
    <property type="match status" value="1"/>
</dbReference>
<dbReference type="InterPro" id="IPR000089">
    <property type="entry name" value="Biotin_lipoyl"/>
</dbReference>
<dbReference type="InterPro" id="IPR011053">
    <property type="entry name" value="Single_hybrid_motif"/>
</dbReference>
<dbReference type="RefSeq" id="WP_246907128.1">
    <property type="nucleotide sequence ID" value="NZ_JALJRB010000010.1"/>
</dbReference>
<accession>A0AA41R1A7</accession>
<dbReference type="Gene3D" id="2.40.50.100">
    <property type="match status" value="1"/>
</dbReference>
<dbReference type="InterPro" id="IPR004167">
    <property type="entry name" value="PSBD"/>
</dbReference>
<evidence type="ECO:0000256" key="5">
    <source>
        <dbReference type="ARBA" id="ARBA00022823"/>
    </source>
</evidence>
<evidence type="ECO:0000256" key="1">
    <source>
        <dbReference type="ARBA" id="ARBA00001938"/>
    </source>
</evidence>
<keyword evidence="6 8" id="KW-0012">Acyltransferase</keyword>
<feature type="domain" description="Peripheral subunit-binding (PSBD)" evidence="11">
    <location>
        <begin position="177"/>
        <end position="214"/>
    </location>
</feature>
<comment type="caution">
    <text evidence="12">The sequence shown here is derived from an EMBL/GenBank/DDBJ whole genome shotgun (WGS) entry which is preliminary data.</text>
</comment>
<dbReference type="FunFam" id="3.30.559.10:FF:000004">
    <property type="entry name" value="Acetyltransferase component of pyruvate dehydrogenase complex"/>
    <property type="match status" value="1"/>
</dbReference>
<dbReference type="Proteomes" id="UP001165427">
    <property type="component" value="Unassembled WGS sequence"/>
</dbReference>
<keyword evidence="4 8" id="KW-0808">Transferase</keyword>
<feature type="region of interest" description="Disordered" evidence="9">
    <location>
        <begin position="217"/>
        <end position="240"/>
    </location>
</feature>
<feature type="region of interest" description="Disordered" evidence="9">
    <location>
        <begin position="80"/>
        <end position="181"/>
    </location>
</feature>
<evidence type="ECO:0000259" key="11">
    <source>
        <dbReference type="PROSITE" id="PS51826"/>
    </source>
</evidence>
<comment type="cofactor">
    <cofactor evidence="1 8">
        <name>(R)-lipoate</name>
        <dbReference type="ChEBI" id="CHEBI:83088"/>
    </cofactor>
</comment>
<dbReference type="PANTHER" id="PTHR43178">
    <property type="entry name" value="DIHYDROLIPOAMIDE ACETYLTRANSFERASE COMPONENT OF PYRUVATE DEHYDROGENASE COMPLEX"/>
    <property type="match status" value="1"/>
</dbReference>
<keyword evidence="5 8" id="KW-0450">Lipoyl</keyword>
<dbReference type="SUPFAM" id="SSF52777">
    <property type="entry name" value="CoA-dependent acyltransferases"/>
    <property type="match status" value="1"/>
</dbReference>
<dbReference type="InterPro" id="IPR023213">
    <property type="entry name" value="CAT-like_dom_sf"/>
</dbReference>
<dbReference type="InterPro" id="IPR001078">
    <property type="entry name" value="2-oxoacid_DH_actylTfrase"/>
</dbReference>
<dbReference type="Pfam" id="PF00364">
    <property type="entry name" value="Biotin_lipoyl"/>
    <property type="match status" value="1"/>
</dbReference>
<dbReference type="Gene3D" id="4.10.320.10">
    <property type="entry name" value="E3-binding domain"/>
    <property type="match status" value="1"/>
</dbReference>
<dbReference type="Gene3D" id="3.30.559.10">
    <property type="entry name" value="Chloramphenicol acetyltransferase-like domain"/>
    <property type="match status" value="1"/>
</dbReference>
<evidence type="ECO:0000256" key="3">
    <source>
        <dbReference type="ARBA" id="ARBA00011484"/>
    </source>
</evidence>
<evidence type="ECO:0000256" key="7">
    <source>
        <dbReference type="ARBA" id="ARBA00048370"/>
    </source>
</evidence>
<dbReference type="InterPro" id="IPR036625">
    <property type="entry name" value="E3-bd_dom_sf"/>
</dbReference>
<evidence type="ECO:0000256" key="6">
    <source>
        <dbReference type="ARBA" id="ARBA00023315"/>
    </source>
</evidence>
<evidence type="ECO:0000313" key="12">
    <source>
        <dbReference type="EMBL" id="MCJ8501047.1"/>
    </source>
</evidence>
<evidence type="ECO:0000259" key="10">
    <source>
        <dbReference type="PROSITE" id="PS50968"/>
    </source>
</evidence>
<sequence>MIEEIKIPEISENVTSGKVVKVLVKKGDTVAVDDILIEFETEKALVEIPSTAAGVIVELLAEEGREMQVGEVIAKVETDKEAQAEEGAEAASSEDAAPEKKESAPGPEERESDQEESAPDQEESKPDTDTKDTSSGRAAKETKTPSADEKEQKKASAEPKKAEAPSEGDDDKAPPVAAAPSVRRLARELGVAIRRVRGTGPGDRITADDVKTAARETLQERKPAADAATAADGAPEMPDFRRWGDIETEELSGVRRLTARSTAISWRTVPHVTQFDQADITDLENFIQKEASRLKKEGVKLTVTAVVLKVVALALQRFPRFNASIDPAQERIIYKKYVHIGMAVATDRGLLVPVVRNADGQTIDQLAAAVADLAERSRNKKIKPDEMEGGTFTISNQGGIGGTQFTPIVMWPQSAILGMSRAAVAPVYRDGGFVPRTLLPLALSYDHRLNDGADAARFLRFICESLAQPMHLFMGG</sequence>
<feature type="compositionally biased region" description="Acidic residues" evidence="9">
    <location>
        <begin position="110"/>
        <end position="121"/>
    </location>
</feature>
<name>A0AA41R1A7_9BACT</name>
<keyword evidence="13" id="KW-1185">Reference proteome</keyword>
<evidence type="ECO:0000256" key="9">
    <source>
        <dbReference type="SAM" id="MobiDB-lite"/>
    </source>
</evidence>
<dbReference type="AlphaFoldDB" id="A0AA41R1A7"/>
<dbReference type="InterPro" id="IPR050743">
    <property type="entry name" value="2-oxoacid_DH_E2_comp"/>
</dbReference>
<evidence type="ECO:0000313" key="13">
    <source>
        <dbReference type="Proteomes" id="UP001165427"/>
    </source>
</evidence>
<dbReference type="SUPFAM" id="SSF47005">
    <property type="entry name" value="Peripheral subunit-binding domain of 2-oxo acid dehydrogenase complex"/>
    <property type="match status" value="1"/>
</dbReference>
<dbReference type="Pfam" id="PF00198">
    <property type="entry name" value="2-oxoacid_dh"/>
    <property type="match status" value="1"/>
</dbReference>
<dbReference type="GO" id="GO:0004742">
    <property type="term" value="F:dihydrolipoyllysine-residue acetyltransferase activity"/>
    <property type="evidence" value="ECO:0007669"/>
    <property type="project" value="UniProtKB-EC"/>
</dbReference>
<feature type="domain" description="Lipoyl-binding" evidence="10">
    <location>
        <begin position="2"/>
        <end position="77"/>
    </location>
</feature>
<dbReference type="EC" id="2.3.1.-" evidence="8"/>
<dbReference type="PROSITE" id="PS51826">
    <property type="entry name" value="PSBD"/>
    <property type="match status" value="1"/>
</dbReference>
<dbReference type="GO" id="GO:0031405">
    <property type="term" value="F:lipoic acid binding"/>
    <property type="evidence" value="ECO:0007669"/>
    <property type="project" value="TreeGrafter"/>
</dbReference>
<dbReference type="EMBL" id="JALJRB010000010">
    <property type="protein sequence ID" value="MCJ8501047.1"/>
    <property type="molecule type" value="Genomic_DNA"/>
</dbReference>
<dbReference type="CDD" id="cd06849">
    <property type="entry name" value="lipoyl_domain"/>
    <property type="match status" value="1"/>
</dbReference>
<evidence type="ECO:0000256" key="8">
    <source>
        <dbReference type="RuleBase" id="RU003423"/>
    </source>
</evidence>
<organism evidence="12 13">
    <name type="scientific">Desulfatitalea alkaliphila</name>
    <dbReference type="NCBI Taxonomy" id="2929485"/>
    <lineage>
        <taxon>Bacteria</taxon>
        <taxon>Pseudomonadati</taxon>
        <taxon>Thermodesulfobacteriota</taxon>
        <taxon>Desulfobacteria</taxon>
        <taxon>Desulfobacterales</taxon>
        <taxon>Desulfosarcinaceae</taxon>
        <taxon>Desulfatitalea</taxon>
    </lineage>
</organism>
<feature type="compositionally biased region" description="Basic and acidic residues" evidence="9">
    <location>
        <begin position="97"/>
        <end position="109"/>
    </location>
</feature>
<dbReference type="PANTHER" id="PTHR43178:SF2">
    <property type="entry name" value="DIHYDROLIPOYLLYSINE-RESIDUE ACETYLTRANSFERASE COMPONENT OF PYRUVATE DEHYDROGENASE COMPLEX"/>
    <property type="match status" value="1"/>
</dbReference>
<proteinExistence type="inferred from homology"/>
<evidence type="ECO:0000256" key="4">
    <source>
        <dbReference type="ARBA" id="ARBA00022679"/>
    </source>
</evidence>
<dbReference type="PROSITE" id="PS50968">
    <property type="entry name" value="BIOTINYL_LIPOYL"/>
    <property type="match status" value="1"/>
</dbReference>